<organism evidence="16 17">
    <name type="scientific">Desulfofundulus thermosubterraneus DSM 16057</name>
    <dbReference type="NCBI Taxonomy" id="1121432"/>
    <lineage>
        <taxon>Bacteria</taxon>
        <taxon>Bacillati</taxon>
        <taxon>Bacillota</taxon>
        <taxon>Clostridia</taxon>
        <taxon>Eubacteriales</taxon>
        <taxon>Peptococcaceae</taxon>
        <taxon>Desulfofundulus</taxon>
    </lineage>
</organism>
<keyword evidence="6 13" id="KW-0521">NADP</keyword>
<evidence type="ECO:0000256" key="5">
    <source>
        <dbReference type="ARBA" id="ARBA00022832"/>
    </source>
</evidence>
<feature type="binding site" evidence="13">
    <location>
        <begin position="12"/>
        <end position="15"/>
    </location>
    <ligand>
        <name>NADP(+)</name>
        <dbReference type="ChEBI" id="CHEBI:58349"/>
    </ligand>
</feature>
<evidence type="ECO:0000256" key="2">
    <source>
        <dbReference type="ARBA" id="ARBA00005194"/>
    </source>
</evidence>
<dbReference type="GO" id="GO:0004316">
    <property type="term" value="F:3-oxoacyl-[acyl-carrier-protein] reductase (NADPH) activity"/>
    <property type="evidence" value="ECO:0007669"/>
    <property type="project" value="UniProtKB-UniRule"/>
</dbReference>
<dbReference type="InterPro" id="IPR057326">
    <property type="entry name" value="KR_dom"/>
</dbReference>
<dbReference type="InterPro" id="IPR002347">
    <property type="entry name" value="SDR_fam"/>
</dbReference>
<keyword evidence="7 14" id="KW-0560">Oxidoreductase</keyword>
<feature type="active site" description="Proton acceptor" evidence="12">
    <location>
        <position position="155"/>
    </location>
</feature>
<evidence type="ECO:0000259" key="15">
    <source>
        <dbReference type="SMART" id="SM00822"/>
    </source>
</evidence>
<dbReference type="RefSeq" id="WP_072868053.1">
    <property type="nucleotide sequence ID" value="NZ_FQZM01000013.1"/>
</dbReference>
<keyword evidence="4 14" id="KW-0444">Lipid biosynthesis</keyword>
<dbReference type="STRING" id="1121432.SAMN02745219_01234"/>
<dbReference type="InterPro" id="IPR036291">
    <property type="entry name" value="NAD(P)-bd_dom_sf"/>
</dbReference>
<dbReference type="CDD" id="cd05333">
    <property type="entry name" value="BKR_SDR_c"/>
    <property type="match status" value="1"/>
</dbReference>
<dbReference type="NCBIfam" id="TIGR01830">
    <property type="entry name" value="3oxo_ACP_reduc"/>
    <property type="match status" value="1"/>
</dbReference>
<dbReference type="InterPro" id="IPR020904">
    <property type="entry name" value="Sc_DH/Rdtase_CS"/>
</dbReference>
<keyword evidence="17" id="KW-1185">Reference proteome</keyword>
<dbReference type="GO" id="GO:0006633">
    <property type="term" value="P:fatty acid biosynthetic process"/>
    <property type="evidence" value="ECO:0007669"/>
    <property type="project" value="UniProtKB-UniPathway"/>
</dbReference>
<dbReference type="PRINTS" id="PR00080">
    <property type="entry name" value="SDRFAMILY"/>
</dbReference>
<dbReference type="GO" id="GO:0051287">
    <property type="term" value="F:NAD binding"/>
    <property type="evidence" value="ECO:0007669"/>
    <property type="project" value="UniProtKB-UniRule"/>
</dbReference>
<feature type="binding site" evidence="13">
    <location>
        <position position="188"/>
    </location>
    <ligand>
        <name>NADP(+)</name>
        <dbReference type="ChEBI" id="CHEBI:58349"/>
    </ligand>
</feature>
<dbReference type="InterPro" id="IPR011284">
    <property type="entry name" value="3oxo_ACP_reduc"/>
</dbReference>
<comment type="similarity">
    <text evidence="3 14">Belongs to the short-chain dehydrogenases/reductases (SDR) family.</text>
</comment>
<dbReference type="EMBL" id="FQZM01000013">
    <property type="protein sequence ID" value="SHI86144.1"/>
    <property type="molecule type" value="Genomic_DNA"/>
</dbReference>
<dbReference type="SMART" id="SM00822">
    <property type="entry name" value="PKS_KR"/>
    <property type="match status" value="1"/>
</dbReference>
<evidence type="ECO:0000256" key="13">
    <source>
        <dbReference type="PIRSR" id="PIRSR611284-2"/>
    </source>
</evidence>
<name>A0A1M6EL22_9FIRM</name>
<feature type="binding site" evidence="13">
    <location>
        <begin position="155"/>
        <end position="159"/>
    </location>
    <ligand>
        <name>NADP(+)</name>
        <dbReference type="ChEBI" id="CHEBI:58349"/>
    </ligand>
</feature>
<keyword evidence="10" id="KW-0753">Steroid metabolism</keyword>
<evidence type="ECO:0000256" key="11">
    <source>
        <dbReference type="ARBA" id="ARBA00048508"/>
    </source>
</evidence>
<dbReference type="PANTHER" id="PTHR42879">
    <property type="entry name" value="3-OXOACYL-(ACYL-CARRIER-PROTEIN) REDUCTASE"/>
    <property type="match status" value="1"/>
</dbReference>
<dbReference type="SUPFAM" id="SSF51735">
    <property type="entry name" value="NAD(P)-binding Rossmann-fold domains"/>
    <property type="match status" value="1"/>
</dbReference>
<dbReference type="NCBIfam" id="NF009466">
    <property type="entry name" value="PRK12826.1-2"/>
    <property type="match status" value="1"/>
</dbReference>
<keyword evidence="8 14" id="KW-0443">Lipid metabolism</keyword>
<keyword evidence="5 14" id="KW-0276">Fatty acid metabolism</keyword>
<comment type="catalytic activity">
    <reaction evidence="11 14">
        <text>a (3R)-hydroxyacyl-[ACP] + NADP(+) = a 3-oxoacyl-[ACP] + NADPH + H(+)</text>
        <dbReference type="Rhea" id="RHEA:17397"/>
        <dbReference type="Rhea" id="RHEA-COMP:9916"/>
        <dbReference type="Rhea" id="RHEA-COMP:9945"/>
        <dbReference type="ChEBI" id="CHEBI:15378"/>
        <dbReference type="ChEBI" id="CHEBI:57783"/>
        <dbReference type="ChEBI" id="CHEBI:58349"/>
        <dbReference type="ChEBI" id="CHEBI:78776"/>
        <dbReference type="ChEBI" id="CHEBI:78827"/>
        <dbReference type="EC" id="1.1.1.100"/>
    </reaction>
</comment>
<dbReference type="FunFam" id="3.40.50.720:FF:000037">
    <property type="entry name" value="3-oxoacyl-[acyl-carrier-protein] reductase FabG"/>
    <property type="match status" value="1"/>
</dbReference>
<evidence type="ECO:0000256" key="8">
    <source>
        <dbReference type="ARBA" id="ARBA00023098"/>
    </source>
</evidence>
<evidence type="ECO:0000313" key="17">
    <source>
        <dbReference type="Proteomes" id="UP000184529"/>
    </source>
</evidence>
<accession>A0A1M6EL22</accession>
<evidence type="ECO:0000256" key="1">
    <source>
        <dbReference type="ARBA" id="ARBA00002607"/>
    </source>
</evidence>
<evidence type="ECO:0000256" key="10">
    <source>
        <dbReference type="ARBA" id="ARBA00023221"/>
    </source>
</evidence>
<comment type="pathway">
    <text evidence="2 14">Lipid metabolism; fatty acid biosynthesis.</text>
</comment>
<dbReference type="Pfam" id="PF13561">
    <property type="entry name" value="adh_short_C2"/>
    <property type="match status" value="1"/>
</dbReference>
<comment type="subunit">
    <text evidence="14">Homotetramer.</text>
</comment>
<dbReference type="UniPathway" id="UPA00094"/>
<dbReference type="Gene3D" id="3.40.50.720">
    <property type="entry name" value="NAD(P)-binding Rossmann-like Domain"/>
    <property type="match status" value="1"/>
</dbReference>
<dbReference type="AlphaFoldDB" id="A0A1M6EL22"/>
<evidence type="ECO:0000313" key="16">
    <source>
        <dbReference type="EMBL" id="SHI86144.1"/>
    </source>
</evidence>
<sequence length="247" mass="25597">MLLDGKKAIVTGASRGIGRAIALALARAGADVVVNFNGQATAAEEVAARIREMGRQAVTCQADVSVPSEAVKLVNVAAEQLGALHILVNNAGITRDNLVMRLADEDWDRVLDVNLKGAFNTIKAASRLMVKARWGRIINISSVVGITGNAGQANYAASKAGLIGLTKAVAKELGSRNITVNAVAPGFILTDMTGSLSEAVREKMLSRVALGRFGQPEEVAAAVVFLASDAAGYITGQTIVVDGGLTM</sequence>
<evidence type="ECO:0000256" key="7">
    <source>
        <dbReference type="ARBA" id="ARBA00023002"/>
    </source>
</evidence>
<dbReference type="OrthoDB" id="9803333at2"/>
<dbReference type="EC" id="1.1.1.100" evidence="14"/>
<dbReference type="PRINTS" id="PR00081">
    <property type="entry name" value="GDHRDH"/>
</dbReference>
<dbReference type="InterPro" id="IPR050259">
    <property type="entry name" value="SDR"/>
</dbReference>
<comment type="function">
    <text evidence="1 14">Catalyzes the NADPH-dependent reduction of beta-ketoacyl-ACP substrates to beta-hydroxyacyl-ACP products, the first reductive step in the elongation cycle of fatty acid biosynthesis.</text>
</comment>
<dbReference type="Proteomes" id="UP000184529">
    <property type="component" value="Unassembled WGS sequence"/>
</dbReference>
<evidence type="ECO:0000256" key="14">
    <source>
        <dbReference type="RuleBase" id="RU366074"/>
    </source>
</evidence>
<reference evidence="17" key="1">
    <citation type="submission" date="2016-11" db="EMBL/GenBank/DDBJ databases">
        <authorList>
            <person name="Varghese N."/>
            <person name="Submissions S."/>
        </authorList>
    </citation>
    <scope>NUCLEOTIDE SEQUENCE [LARGE SCALE GENOMIC DNA]</scope>
    <source>
        <strain evidence="17">DSM 16057</strain>
    </source>
</reference>
<gene>
    <name evidence="16" type="ORF">SAMN02745219_01234</name>
</gene>
<evidence type="ECO:0000256" key="12">
    <source>
        <dbReference type="PIRSR" id="PIRSR611284-1"/>
    </source>
</evidence>
<dbReference type="NCBIfam" id="NF005559">
    <property type="entry name" value="PRK07231.1"/>
    <property type="match status" value="1"/>
</dbReference>
<proteinExistence type="inferred from homology"/>
<evidence type="ECO:0000256" key="9">
    <source>
        <dbReference type="ARBA" id="ARBA00023160"/>
    </source>
</evidence>
<feature type="binding site" evidence="13">
    <location>
        <position position="90"/>
    </location>
    <ligand>
        <name>NADP(+)</name>
        <dbReference type="ChEBI" id="CHEBI:58349"/>
    </ligand>
</feature>
<dbReference type="PANTHER" id="PTHR42879:SF2">
    <property type="entry name" value="3-OXOACYL-[ACYL-CARRIER-PROTEIN] REDUCTASE FABG"/>
    <property type="match status" value="1"/>
</dbReference>
<evidence type="ECO:0000256" key="6">
    <source>
        <dbReference type="ARBA" id="ARBA00022857"/>
    </source>
</evidence>
<dbReference type="GO" id="GO:0008202">
    <property type="term" value="P:steroid metabolic process"/>
    <property type="evidence" value="ECO:0007669"/>
    <property type="project" value="UniProtKB-KW"/>
</dbReference>
<feature type="domain" description="Ketoreductase" evidence="15">
    <location>
        <begin position="6"/>
        <end position="191"/>
    </location>
</feature>
<evidence type="ECO:0000256" key="3">
    <source>
        <dbReference type="ARBA" id="ARBA00006484"/>
    </source>
</evidence>
<evidence type="ECO:0000256" key="4">
    <source>
        <dbReference type="ARBA" id="ARBA00022516"/>
    </source>
</evidence>
<protein>
    <recommendedName>
        <fullName evidence="14">3-oxoacyl-[acyl-carrier-protein] reductase</fullName>
        <ecNumber evidence="14">1.1.1.100</ecNumber>
    </recommendedName>
</protein>
<keyword evidence="9 14" id="KW-0275">Fatty acid biosynthesis</keyword>
<dbReference type="PROSITE" id="PS00061">
    <property type="entry name" value="ADH_SHORT"/>
    <property type="match status" value="1"/>
</dbReference>